<comment type="caution">
    <text evidence="15">The sequence shown here is derived from an EMBL/GenBank/DDBJ whole genome shotgun (WGS) entry which is preliminary data.</text>
</comment>
<evidence type="ECO:0000256" key="7">
    <source>
        <dbReference type="ARBA" id="ARBA00013188"/>
    </source>
</evidence>
<evidence type="ECO:0000256" key="14">
    <source>
        <dbReference type="PIRSR" id="PIRSR001461-3"/>
    </source>
</evidence>
<organism evidence="15 16">
    <name type="scientific">Youxingia wuxianensis</name>
    <dbReference type="NCBI Taxonomy" id="2763678"/>
    <lineage>
        <taxon>Bacteria</taxon>
        <taxon>Bacillati</taxon>
        <taxon>Bacillota</taxon>
        <taxon>Clostridia</taxon>
        <taxon>Eubacteriales</taxon>
        <taxon>Oscillospiraceae</taxon>
        <taxon>Youxingia</taxon>
    </lineage>
</organism>
<keyword evidence="13" id="KW-0170">Cobalt</keyword>
<dbReference type="GO" id="GO:0005737">
    <property type="term" value="C:cytoplasm"/>
    <property type="evidence" value="ECO:0007669"/>
    <property type="project" value="UniProtKB-ARBA"/>
</dbReference>
<dbReference type="SUPFAM" id="SSF51366">
    <property type="entry name" value="Ribulose-phoshate binding barrel"/>
    <property type="match status" value="1"/>
</dbReference>
<dbReference type="RefSeq" id="WP_262394340.1">
    <property type="nucleotide sequence ID" value="NZ_JACRTD010000002.1"/>
</dbReference>
<evidence type="ECO:0000256" key="3">
    <source>
        <dbReference type="ARBA" id="ARBA00001941"/>
    </source>
</evidence>
<dbReference type="Pfam" id="PF00834">
    <property type="entry name" value="Ribul_P_3_epim"/>
    <property type="match status" value="1"/>
</dbReference>
<feature type="active site" description="Proton acceptor" evidence="10 12">
    <location>
        <position position="34"/>
    </location>
</feature>
<dbReference type="PROSITE" id="PS01085">
    <property type="entry name" value="RIBUL_P_3_EPIMER_1"/>
    <property type="match status" value="1"/>
</dbReference>
<dbReference type="InterPro" id="IPR011060">
    <property type="entry name" value="RibuloseP-bd_barrel"/>
</dbReference>
<protein>
    <recommendedName>
        <fullName evidence="7 10">Ribulose-phosphate 3-epimerase</fullName>
        <ecNumber evidence="7 10">5.1.3.1</ecNumber>
    </recommendedName>
</protein>
<evidence type="ECO:0000256" key="10">
    <source>
        <dbReference type="HAMAP-Rule" id="MF_02227"/>
    </source>
</evidence>
<dbReference type="PANTHER" id="PTHR11749">
    <property type="entry name" value="RIBULOSE-5-PHOSPHATE-3-EPIMERASE"/>
    <property type="match status" value="1"/>
</dbReference>
<feature type="binding site" evidence="10 14">
    <location>
        <position position="7"/>
    </location>
    <ligand>
        <name>substrate</name>
    </ligand>
</feature>
<comment type="cofactor">
    <cofactor evidence="3">
        <name>Co(2+)</name>
        <dbReference type="ChEBI" id="CHEBI:48828"/>
    </cofactor>
</comment>
<dbReference type="InterPro" id="IPR026019">
    <property type="entry name" value="Ribul_P_3_epim"/>
</dbReference>
<comment type="cofactor">
    <cofactor evidence="10 13">
        <name>a divalent metal cation</name>
        <dbReference type="ChEBI" id="CHEBI:60240"/>
    </cofactor>
    <text evidence="10 13">Binds 1 divalent metal cation per subunit.</text>
</comment>
<dbReference type="NCBIfam" id="NF004076">
    <property type="entry name" value="PRK05581.1-4"/>
    <property type="match status" value="1"/>
</dbReference>
<reference evidence="15" key="1">
    <citation type="submission" date="2020-08" db="EMBL/GenBank/DDBJ databases">
        <title>Genome public.</title>
        <authorList>
            <person name="Liu C."/>
            <person name="Sun Q."/>
        </authorList>
    </citation>
    <scope>NUCLEOTIDE SEQUENCE</scope>
    <source>
        <strain evidence="15">NSJ-64</strain>
    </source>
</reference>
<dbReference type="Gene3D" id="3.20.20.70">
    <property type="entry name" value="Aldolase class I"/>
    <property type="match status" value="1"/>
</dbReference>
<comment type="cofactor">
    <cofactor evidence="4">
        <name>Zn(2+)</name>
        <dbReference type="ChEBI" id="CHEBI:29105"/>
    </cofactor>
</comment>
<comment type="cofactor">
    <cofactor evidence="2">
        <name>Mn(2+)</name>
        <dbReference type="ChEBI" id="CHEBI:29035"/>
    </cofactor>
</comment>
<comment type="catalytic activity">
    <reaction evidence="1 10 11">
        <text>D-ribulose 5-phosphate = D-xylulose 5-phosphate</text>
        <dbReference type="Rhea" id="RHEA:13677"/>
        <dbReference type="ChEBI" id="CHEBI:57737"/>
        <dbReference type="ChEBI" id="CHEBI:58121"/>
        <dbReference type="EC" id="5.1.3.1"/>
    </reaction>
</comment>
<keyword evidence="13" id="KW-0464">Manganese</keyword>
<comment type="cofactor">
    <cofactor evidence="5">
        <name>Fe(2+)</name>
        <dbReference type="ChEBI" id="CHEBI:29033"/>
    </cofactor>
</comment>
<comment type="function">
    <text evidence="10">Catalyzes the reversible epimerization of D-ribulose 5-phosphate to D-xylulose 5-phosphate.</text>
</comment>
<keyword evidence="16" id="KW-1185">Reference proteome</keyword>
<comment type="similarity">
    <text evidence="6 10 11">Belongs to the ribulose-phosphate 3-epimerase family.</text>
</comment>
<evidence type="ECO:0000313" key="15">
    <source>
        <dbReference type="EMBL" id="MBC8584507.1"/>
    </source>
</evidence>
<keyword evidence="13" id="KW-0862">Zinc</keyword>
<feature type="binding site" evidence="10">
    <location>
        <begin position="175"/>
        <end position="177"/>
    </location>
    <ligand>
        <name>substrate</name>
    </ligand>
</feature>
<dbReference type="GO" id="GO:0019323">
    <property type="term" value="P:pentose catabolic process"/>
    <property type="evidence" value="ECO:0007669"/>
    <property type="project" value="UniProtKB-UniRule"/>
</dbReference>
<evidence type="ECO:0000256" key="13">
    <source>
        <dbReference type="PIRSR" id="PIRSR001461-2"/>
    </source>
</evidence>
<dbReference type="AlphaFoldDB" id="A0A926ENJ1"/>
<evidence type="ECO:0000256" key="5">
    <source>
        <dbReference type="ARBA" id="ARBA00001954"/>
    </source>
</evidence>
<evidence type="ECO:0000313" key="16">
    <source>
        <dbReference type="Proteomes" id="UP000623678"/>
    </source>
</evidence>
<feature type="binding site" evidence="10 13">
    <location>
        <position position="32"/>
    </location>
    <ligand>
        <name>a divalent metal cation</name>
        <dbReference type="ChEBI" id="CHEBI:60240"/>
    </ligand>
</feature>
<proteinExistence type="inferred from homology"/>
<name>A0A926ENJ1_9FIRM</name>
<comment type="pathway">
    <text evidence="10">Carbohydrate degradation.</text>
</comment>
<dbReference type="PROSITE" id="PS01086">
    <property type="entry name" value="RIBUL_P_3_EPIMER_2"/>
    <property type="match status" value="1"/>
</dbReference>
<feature type="binding site" evidence="10 14">
    <location>
        <begin position="141"/>
        <end position="144"/>
    </location>
    <ligand>
        <name>substrate</name>
    </ligand>
</feature>
<dbReference type="Proteomes" id="UP000623678">
    <property type="component" value="Unassembled WGS sequence"/>
</dbReference>
<feature type="binding site" evidence="14">
    <location>
        <position position="177"/>
    </location>
    <ligand>
        <name>substrate</name>
    </ligand>
</feature>
<accession>A0A926ENJ1</accession>
<evidence type="ECO:0000256" key="11">
    <source>
        <dbReference type="PIRNR" id="PIRNR001461"/>
    </source>
</evidence>
<evidence type="ECO:0000256" key="6">
    <source>
        <dbReference type="ARBA" id="ARBA00009541"/>
    </source>
</evidence>
<feature type="binding site" evidence="10 13">
    <location>
        <position position="175"/>
    </location>
    <ligand>
        <name>a divalent metal cation</name>
        <dbReference type="ChEBI" id="CHEBI:60240"/>
    </ligand>
</feature>
<evidence type="ECO:0000256" key="1">
    <source>
        <dbReference type="ARBA" id="ARBA00001782"/>
    </source>
</evidence>
<keyword evidence="10 11" id="KW-0119">Carbohydrate metabolism</keyword>
<dbReference type="GO" id="GO:0006098">
    <property type="term" value="P:pentose-phosphate shunt"/>
    <property type="evidence" value="ECO:0007669"/>
    <property type="project" value="UniProtKB-UniRule"/>
</dbReference>
<gene>
    <name evidence="10 15" type="primary">rpe</name>
    <name evidence="15" type="ORF">H8705_02795</name>
</gene>
<keyword evidence="9 10" id="KW-0413">Isomerase</keyword>
<dbReference type="EC" id="5.1.3.1" evidence="7 10"/>
<keyword evidence="8 10" id="KW-0479">Metal-binding</keyword>
<dbReference type="CDD" id="cd00429">
    <property type="entry name" value="RPE"/>
    <property type="match status" value="1"/>
</dbReference>
<dbReference type="HAMAP" id="MF_02227">
    <property type="entry name" value="RPE"/>
    <property type="match status" value="1"/>
</dbReference>
<sequence>MLKIAPSILSCDFANLGKEVNDMKLAGADLIHVDVMDGHFVPNISLGLPVVASLRKSTDMFLDVHLMISDPLTYGPQFADAGADMVVFHIESDSPPQAVIDAIKSKGKKVGISLKPKTAAQEVFPYLDQLDMVLVMTVEPGFGGQKFMADMCPKLEIIRRECERLGLLTMDIQVDGGIDNNTIAAAYSAGANVFVAGSALYGKPDYKKAVDELREHARSAI</sequence>
<evidence type="ECO:0000256" key="4">
    <source>
        <dbReference type="ARBA" id="ARBA00001947"/>
    </source>
</evidence>
<dbReference type="InterPro" id="IPR013785">
    <property type="entry name" value="Aldolase_TIM"/>
</dbReference>
<feature type="binding site" evidence="10 13">
    <location>
        <position position="34"/>
    </location>
    <ligand>
        <name>a divalent metal cation</name>
        <dbReference type="ChEBI" id="CHEBI:60240"/>
    </ligand>
</feature>
<dbReference type="GO" id="GO:0046872">
    <property type="term" value="F:metal ion binding"/>
    <property type="evidence" value="ECO:0007669"/>
    <property type="project" value="UniProtKB-UniRule"/>
</dbReference>
<dbReference type="PIRSF" id="PIRSF001461">
    <property type="entry name" value="RPE"/>
    <property type="match status" value="1"/>
</dbReference>
<dbReference type="InterPro" id="IPR000056">
    <property type="entry name" value="Ribul_P_3_epim-like"/>
</dbReference>
<feature type="active site" description="Proton donor" evidence="10 12">
    <location>
        <position position="175"/>
    </location>
</feature>
<evidence type="ECO:0000256" key="2">
    <source>
        <dbReference type="ARBA" id="ARBA00001936"/>
    </source>
</evidence>
<dbReference type="FunFam" id="3.20.20.70:FF:000004">
    <property type="entry name" value="Ribulose-phosphate 3-epimerase"/>
    <property type="match status" value="1"/>
</dbReference>
<evidence type="ECO:0000256" key="8">
    <source>
        <dbReference type="ARBA" id="ARBA00022723"/>
    </source>
</evidence>
<evidence type="ECO:0000256" key="12">
    <source>
        <dbReference type="PIRSR" id="PIRSR001461-1"/>
    </source>
</evidence>
<feature type="binding site" evidence="10 13">
    <location>
        <position position="65"/>
    </location>
    <ligand>
        <name>a divalent metal cation</name>
        <dbReference type="ChEBI" id="CHEBI:60240"/>
    </ligand>
</feature>
<dbReference type="EMBL" id="JACRTD010000002">
    <property type="protein sequence ID" value="MBC8584507.1"/>
    <property type="molecule type" value="Genomic_DNA"/>
</dbReference>
<feature type="binding site" evidence="10 14">
    <location>
        <position position="65"/>
    </location>
    <ligand>
        <name>substrate</name>
    </ligand>
</feature>
<dbReference type="NCBIfam" id="TIGR01163">
    <property type="entry name" value="rpe"/>
    <property type="match status" value="1"/>
</dbReference>
<evidence type="ECO:0000256" key="9">
    <source>
        <dbReference type="ARBA" id="ARBA00023235"/>
    </source>
</evidence>
<dbReference type="GO" id="GO:0004750">
    <property type="term" value="F:D-ribulose-phosphate 3-epimerase activity"/>
    <property type="evidence" value="ECO:0007669"/>
    <property type="project" value="UniProtKB-UniRule"/>
</dbReference>
<feature type="binding site" evidence="10 14">
    <location>
        <begin position="197"/>
        <end position="198"/>
    </location>
    <ligand>
        <name>substrate</name>
    </ligand>
</feature>